<dbReference type="CDD" id="cd22231">
    <property type="entry name" value="RHH_NikR_HicB-like"/>
    <property type="match status" value="1"/>
</dbReference>
<dbReference type="GO" id="GO:0006355">
    <property type="term" value="P:regulation of DNA-templated transcription"/>
    <property type="evidence" value="ECO:0007669"/>
    <property type="project" value="InterPro"/>
</dbReference>
<dbReference type="GO" id="GO:0003677">
    <property type="term" value="F:DNA binding"/>
    <property type="evidence" value="ECO:0007669"/>
    <property type="project" value="UniProtKB-KW"/>
</dbReference>
<dbReference type="AlphaFoldDB" id="F4LVA7"/>
<accession>L0RWH5</accession>
<evidence type="ECO:0000313" key="2">
    <source>
        <dbReference type="EMBL" id="CCP25216.1"/>
    </source>
</evidence>
<dbReference type="InterPro" id="IPR013321">
    <property type="entry name" value="Arc_rbn_hlx_hlx"/>
</dbReference>
<organism evidence="2 3">
    <name type="scientific">Tepidanaerobacter acetatoxydans (strain DSM 21804 / JCM 16047 / Re1)</name>
    <dbReference type="NCBI Taxonomy" id="1209989"/>
    <lineage>
        <taxon>Bacteria</taxon>
        <taxon>Bacillati</taxon>
        <taxon>Bacillota</taxon>
        <taxon>Clostridia</taxon>
        <taxon>Thermosediminibacterales</taxon>
        <taxon>Tepidanaerobacteraceae</taxon>
        <taxon>Tepidanaerobacter</taxon>
    </lineage>
</organism>
<gene>
    <name evidence="2" type="ordered locus">TEPIRE1_0532</name>
</gene>
<dbReference type="PATRIC" id="fig|1209989.3.peg.568"/>
<evidence type="ECO:0000313" key="3">
    <source>
        <dbReference type="Proteomes" id="UP000010802"/>
    </source>
</evidence>
<keyword evidence="3" id="KW-1185">Reference proteome</keyword>
<feature type="domain" description="Ribbon-helix-helix protein CopG" evidence="1">
    <location>
        <begin position="5"/>
        <end position="43"/>
    </location>
</feature>
<protein>
    <submittedName>
        <fullName evidence="2">CopG-like domain-containing protein DNA-binding protein</fullName>
    </submittedName>
</protein>
<dbReference type="InterPro" id="IPR010985">
    <property type="entry name" value="Ribbon_hlx_hlx"/>
</dbReference>
<evidence type="ECO:0000259" key="1">
    <source>
        <dbReference type="Pfam" id="PF01402"/>
    </source>
</evidence>
<dbReference type="KEGG" id="tae:TepiRe1_0532"/>
<dbReference type="HOGENOM" id="CLU_172321_0_0_9"/>
<dbReference type="eggNOG" id="COG0864">
    <property type="taxonomic scope" value="Bacteria"/>
</dbReference>
<dbReference type="Gene3D" id="1.10.1220.10">
    <property type="entry name" value="Met repressor-like"/>
    <property type="match status" value="1"/>
</dbReference>
<name>F4LVA7_TEPAE</name>
<sequence length="91" mass="10850">MAELKRIVVSLPDNLLEEVDYFVALENRNRSEFIRDAMKLYIKEMEKIRIREQLKAGYMQMAELNIKFAEMGICEDYKDFVLYETRLSGCE</sequence>
<dbReference type="STRING" id="1209989.TepRe1_0484"/>
<proteinExistence type="predicted"/>
<accession>F4LVA7</accession>
<reference evidence="3" key="1">
    <citation type="journal article" date="2013" name="Genome Announc.">
        <title>First genome sequence of a syntrophic acetate-oxidizing bacterium, Tepidanaerobacter acetatoxydans strain Re1.</title>
        <authorList>
            <person name="Manzoor S."/>
            <person name="Bongcam-Rudloff E."/>
            <person name="Schnurer A."/>
            <person name="Muller B."/>
        </authorList>
    </citation>
    <scope>NUCLEOTIDE SEQUENCE [LARGE SCALE GENOMIC DNA]</scope>
    <source>
        <strain evidence="3">Re1</strain>
    </source>
</reference>
<dbReference type="OrthoDB" id="1634058at2"/>
<dbReference type="RefSeq" id="WP_013777605.1">
    <property type="nucleotide sequence ID" value="NC_015519.1"/>
</dbReference>
<dbReference type="EMBL" id="HF563609">
    <property type="protein sequence ID" value="CCP25216.1"/>
    <property type="molecule type" value="Genomic_DNA"/>
</dbReference>
<dbReference type="Proteomes" id="UP000010802">
    <property type="component" value="Chromosome"/>
</dbReference>
<keyword evidence="2" id="KW-0238">DNA-binding</keyword>
<dbReference type="InterPro" id="IPR002145">
    <property type="entry name" value="CopG"/>
</dbReference>
<dbReference type="Pfam" id="PF01402">
    <property type="entry name" value="RHH_1"/>
    <property type="match status" value="1"/>
</dbReference>
<dbReference type="KEGG" id="tep:TepRe1_0484"/>
<dbReference type="SUPFAM" id="SSF47598">
    <property type="entry name" value="Ribbon-helix-helix"/>
    <property type="match status" value="1"/>
</dbReference>